<dbReference type="EMBL" id="JBHMCA010000026">
    <property type="protein sequence ID" value="MFB9444460.1"/>
    <property type="molecule type" value="Genomic_DNA"/>
</dbReference>
<proteinExistence type="predicted"/>
<dbReference type="Proteomes" id="UP001589608">
    <property type="component" value="Unassembled WGS sequence"/>
</dbReference>
<feature type="transmembrane region" description="Helical" evidence="1">
    <location>
        <begin position="36"/>
        <end position="52"/>
    </location>
</feature>
<feature type="transmembrane region" description="Helical" evidence="1">
    <location>
        <begin position="12"/>
        <end position="31"/>
    </location>
</feature>
<reference evidence="2 3" key="1">
    <citation type="submission" date="2024-09" db="EMBL/GenBank/DDBJ databases">
        <authorList>
            <person name="Sun Q."/>
            <person name="Mori K."/>
        </authorList>
    </citation>
    <scope>NUCLEOTIDE SEQUENCE [LARGE SCALE GENOMIC DNA]</scope>
    <source>
        <strain evidence="2 3">JCM 3307</strain>
    </source>
</reference>
<sequence length="88" mass="9445">MDGLLALGGREYTLGGYLPALLGLAGFAVALRSRDLVLAAVVFAVSLTLRTLDGPLCASVPVGLRWGWHLLNAVVLYLVARDVDRRIR</sequence>
<dbReference type="RefSeq" id="WP_223101529.1">
    <property type="nucleotide sequence ID" value="NZ_CP061913.1"/>
</dbReference>
<feature type="transmembrane region" description="Helical" evidence="1">
    <location>
        <begin position="64"/>
        <end position="80"/>
    </location>
</feature>
<protein>
    <submittedName>
        <fullName evidence="2">Uncharacterized protein</fullName>
    </submittedName>
</protein>
<keyword evidence="1" id="KW-0472">Membrane</keyword>
<name>A0ABV5M6G7_9ACTN</name>
<evidence type="ECO:0000256" key="1">
    <source>
        <dbReference type="SAM" id="Phobius"/>
    </source>
</evidence>
<keyword evidence="3" id="KW-1185">Reference proteome</keyword>
<keyword evidence="1" id="KW-1133">Transmembrane helix</keyword>
<accession>A0ABV5M6G7</accession>
<comment type="caution">
    <text evidence="2">The sequence shown here is derived from an EMBL/GenBank/DDBJ whole genome shotgun (WGS) entry which is preliminary data.</text>
</comment>
<evidence type="ECO:0000313" key="3">
    <source>
        <dbReference type="Proteomes" id="UP001589608"/>
    </source>
</evidence>
<organism evidence="2 3">
    <name type="scientific">Dactylosporangium vinaceum</name>
    <dbReference type="NCBI Taxonomy" id="53362"/>
    <lineage>
        <taxon>Bacteria</taxon>
        <taxon>Bacillati</taxon>
        <taxon>Actinomycetota</taxon>
        <taxon>Actinomycetes</taxon>
        <taxon>Micromonosporales</taxon>
        <taxon>Micromonosporaceae</taxon>
        <taxon>Dactylosporangium</taxon>
    </lineage>
</organism>
<keyword evidence="1" id="KW-0812">Transmembrane</keyword>
<gene>
    <name evidence="2" type="ORF">ACFFTR_15380</name>
</gene>
<evidence type="ECO:0000313" key="2">
    <source>
        <dbReference type="EMBL" id="MFB9444460.1"/>
    </source>
</evidence>